<dbReference type="PANTHER" id="PTHR23235">
    <property type="entry name" value="KRUEPPEL-LIKE TRANSCRIPTION FACTOR"/>
    <property type="match status" value="1"/>
</dbReference>
<evidence type="ECO:0000256" key="2">
    <source>
        <dbReference type="ARBA" id="ARBA00022737"/>
    </source>
</evidence>
<comment type="caution">
    <text evidence="7">The sequence shown here is derived from an EMBL/GenBank/DDBJ whole genome shotgun (WGS) entry which is preliminary data.</text>
</comment>
<dbReference type="PROSITE" id="PS00028">
    <property type="entry name" value="ZINC_FINGER_C2H2_1"/>
    <property type="match status" value="3"/>
</dbReference>
<evidence type="ECO:0000256" key="5">
    <source>
        <dbReference type="PROSITE-ProRule" id="PRU00042"/>
    </source>
</evidence>
<keyword evidence="8" id="KW-1185">Reference proteome</keyword>
<dbReference type="InterPro" id="IPR013087">
    <property type="entry name" value="Znf_C2H2_type"/>
</dbReference>
<evidence type="ECO:0000256" key="1">
    <source>
        <dbReference type="ARBA" id="ARBA00022723"/>
    </source>
</evidence>
<protein>
    <recommendedName>
        <fullName evidence="6">C2H2-type domain-containing protein</fullName>
    </recommendedName>
</protein>
<dbReference type="FunFam" id="3.30.160.60:FF:000110">
    <property type="entry name" value="Zinc finger protein-like"/>
    <property type="match status" value="1"/>
</dbReference>
<keyword evidence="2" id="KW-0677">Repeat</keyword>
<dbReference type="PROSITE" id="PS50157">
    <property type="entry name" value="ZINC_FINGER_C2H2_2"/>
    <property type="match status" value="3"/>
</dbReference>
<feature type="domain" description="C2H2-type" evidence="6">
    <location>
        <begin position="275"/>
        <end position="302"/>
    </location>
</feature>
<keyword evidence="1" id="KW-0479">Metal-binding</keyword>
<reference evidence="7" key="1">
    <citation type="submission" date="2020-08" db="EMBL/GenBank/DDBJ databases">
        <title>Multicomponent nature underlies the extraordinary mechanical properties of spider dragline silk.</title>
        <authorList>
            <person name="Kono N."/>
            <person name="Nakamura H."/>
            <person name="Mori M."/>
            <person name="Yoshida Y."/>
            <person name="Ohtoshi R."/>
            <person name="Malay A.D."/>
            <person name="Moran D.A.P."/>
            <person name="Tomita M."/>
            <person name="Numata K."/>
            <person name="Arakawa K."/>
        </authorList>
    </citation>
    <scope>NUCLEOTIDE SEQUENCE</scope>
</reference>
<feature type="domain" description="C2H2-type" evidence="6">
    <location>
        <begin position="303"/>
        <end position="330"/>
    </location>
</feature>
<dbReference type="AlphaFoldDB" id="A0A8X6QYG8"/>
<dbReference type="GO" id="GO:1990837">
    <property type="term" value="F:sequence-specific double-stranded DNA binding"/>
    <property type="evidence" value="ECO:0007669"/>
    <property type="project" value="UniProtKB-ARBA"/>
</dbReference>
<evidence type="ECO:0000313" key="8">
    <source>
        <dbReference type="Proteomes" id="UP000887013"/>
    </source>
</evidence>
<dbReference type="FunFam" id="3.30.160.60:FF:000303">
    <property type="entry name" value="Zinc finger protein 41"/>
    <property type="match status" value="1"/>
</dbReference>
<keyword evidence="4" id="KW-0862">Zinc</keyword>
<dbReference type="Gene3D" id="3.30.160.60">
    <property type="entry name" value="Classic Zinc Finger"/>
    <property type="match status" value="3"/>
</dbReference>
<proteinExistence type="predicted"/>
<organism evidence="7 8">
    <name type="scientific">Nephila pilipes</name>
    <name type="common">Giant wood spider</name>
    <name type="synonym">Nephila maculata</name>
    <dbReference type="NCBI Taxonomy" id="299642"/>
    <lineage>
        <taxon>Eukaryota</taxon>
        <taxon>Metazoa</taxon>
        <taxon>Ecdysozoa</taxon>
        <taxon>Arthropoda</taxon>
        <taxon>Chelicerata</taxon>
        <taxon>Arachnida</taxon>
        <taxon>Araneae</taxon>
        <taxon>Araneomorphae</taxon>
        <taxon>Entelegynae</taxon>
        <taxon>Araneoidea</taxon>
        <taxon>Nephilidae</taxon>
        <taxon>Nephila</taxon>
    </lineage>
</organism>
<feature type="domain" description="C2H2-type" evidence="6">
    <location>
        <begin position="247"/>
        <end position="274"/>
    </location>
</feature>
<evidence type="ECO:0000256" key="3">
    <source>
        <dbReference type="ARBA" id="ARBA00022771"/>
    </source>
</evidence>
<accession>A0A8X6QYG8</accession>
<dbReference type="SUPFAM" id="SSF57667">
    <property type="entry name" value="beta-beta-alpha zinc fingers"/>
    <property type="match status" value="2"/>
</dbReference>
<dbReference type="SMART" id="SM00355">
    <property type="entry name" value="ZnF_C2H2"/>
    <property type="match status" value="3"/>
</dbReference>
<dbReference type="EMBL" id="BMAW01036373">
    <property type="protein sequence ID" value="GFU43721.1"/>
    <property type="molecule type" value="Genomic_DNA"/>
</dbReference>
<evidence type="ECO:0000256" key="4">
    <source>
        <dbReference type="ARBA" id="ARBA00022833"/>
    </source>
</evidence>
<sequence length="331" mass="38991">MSSNDCKRFNQTDRERKKRYFDTKSSLCENAFEKFEKEYQSMANYRMSEYQVYQTSPKYSSSIKDSEREVQEIDIRNDFPHFQGYITEEIPNSIVKCCDSNVESCELKQENLLERLVTLSAVGRCIRNACDSLLGMDPYNTDHLLENTSYQFMDFISFDSKGQASVSEVEFLDGNAENKSEITSEKLESEKYQFKHDSSLSRLLCNKSSEISTEEGNFNPRINKYGMYEQMILQNDYQPSFTGKKAFQCEVCQRTFTRRGHLNRHLLTHSEEKPFECDVCQRTFARKDSLFRHMHTQHGENTFHCEVCQRSFSRADNLNKHKRMHNEEKHS</sequence>
<dbReference type="Proteomes" id="UP000887013">
    <property type="component" value="Unassembled WGS sequence"/>
</dbReference>
<keyword evidence="3 5" id="KW-0863">Zinc-finger</keyword>
<evidence type="ECO:0000259" key="6">
    <source>
        <dbReference type="PROSITE" id="PS50157"/>
    </source>
</evidence>
<dbReference type="Pfam" id="PF00096">
    <property type="entry name" value="zf-C2H2"/>
    <property type="match status" value="3"/>
</dbReference>
<dbReference type="OrthoDB" id="5977959at2759"/>
<evidence type="ECO:0000313" key="7">
    <source>
        <dbReference type="EMBL" id="GFU43721.1"/>
    </source>
</evidence>
<dbReference type="GO" id="GO:0008270">
    <property type="term" value="F:zinc ion binding"/>
    <property type="evidence" value="ECO:0007669"/>
    <property type="project" value="UniProtKB-KW"/>
</dbReference>
<dbReference type="FunFam" id="3.30.160.60:FF:000065">
    <property type="entry name" value="B-cell CLL/lymphoma 6, member B"/>
    <property type="match status" value="1"/>
</dbReference>
<gene>
    <name evidence="7" type="ORF">NPIL_573231</name>
</gene>
<name>A0A8X6QYG8_NEPPI</name>
<dbReference type="InterPro" id="IPR036236">
    <property type="entry name" value="Znf_C2H2_sf"/>
</dbReference>